<accession>A0A495JP68</accession>
<proteinExistence type="predicted"/>
<evidence type="ECO:0000313" key="3">
    <source>
        <dbReference type="EMBL" id="RKR89839.1"/>
    </source>
</evidence>
<dbReference type="SMART" id="SM00530">
    <property type="entry name" value="HTH_XRE"/>
    <property type="match status" value="1"/>
</dbReference>
<feature type="compositionally biased region" description="Low complexity" evidence="1">
    <location>
        <begin position="146"/>
        <end position="158"/>
    </location>
</feature>
<dbReference type="SUPFAM" id="SSF47413">
    <property type="entry name" value="lambda repressor-like DNA-binding domains"/>
    <property type="match status" value="1"/>
</dbReference>
<feature type="region of interest" description="Disordered" evidence="1">
    <location>
        <begin position="146"/>
        <end position="172"/>
    </location>
</feature>
<evidence type="ECO:0000256" key="1">
    <source>
        <dbReference type="SAM" id="MobiDB-lite"/>
    </source>
</evidence>
<dbReference type="GO" id="GO:0003677">
    <property type="term" value="F:DNA binding"/>
    <property type="evidence" value="ECO:0007669"/>
    <property type="project" value="InterPro"/>
</dbReference>
<dbReference type="RefSeq" id="WP_147457068.1">
    <property type="nucleotide sequence ID" value="NZ_RBKT01000001.1"/>
</dbReference>
<gene>
    <name evidence="3" type="ORF">BDK92_4198</name>
</gene>
<reference evidence="3 4" key="1">
    <citation type="submission" date="2018-10" db="EMBL/GenBank/DDBJ databases">
        <title>Sequencing the genomes of 1000 actinobacteria strains.</title>
        <authorList>
            <person name="Klenk H.-P."/>
        </authorList>
    </citation>
    <scope>NUCLEOTIDE SEQUENCE [LARGE SCALE GENOMIC DNA]</scope>
    <source>
        <strain evidence="3 4">DSM 45175</strain>
    </source>
</reference>
<dbReference type="Proteomes" id="UP000277671">
    <property type="component" value="Unassembled WGS sequence"/>
</dbReference>
<dbReference type="InterPro" id="IPR001387">
    <property type="entry name" value="Cro/C1-type_HTH"/>
</dbReference>
<feature type="domain" description="HTH cro/C1-type" evidence="2">
    <location>
        <begin position="14"/>
        <end position="72"/>
    </location>
</feature>
<comment type="caution">
    <text evidence="3">The sequence shown here is derived from an EMBL/GenBank/DDBJ whole genome shotgun (WGS) entry which is preliminary data.</text>
</comment>
<dbReference type="Pfam" id="PF13560">
    <property type="entry name" value="HTH_31"/>
    <property type="match status" value="1"/>
</dbReference>
<dbReference type="Gene3D" id="1.10.260.40">
    <property type="entry name" value="lambda repressor-like DNA-binding domains"/>
    <property type="match status" value="1"/>
</dbReference>
<name>A0A495JP68_9ACTN</name>
<dbReference type="EMBL" id="RBKT01000001">
    <property type="protein sequence ID" value="RKR89839.1"/>
    <property type="molecule type" value="Genomic_DNA"/>
</dbReference>
<dbReference type="PROSITE" id="PS50943">
    <property type="entry name" value="HTH_CROC1"/>
    <property type="match status" value="1"/>
</dbReference>
<dbReference type="OrthoDB" id="3403688at2"/>
<evidence type="ECO:0000313" key="4">
    <source>
        <dbReference type="Proteomes" id="UP000277671"/>
    </source>
</evidence>
<dbReference type="InterPro" id="IPR010982">
    <property type="entry name" value="Lambda_DNA-bd_dom_sf"/>
</dbReference>
<organism evidence="3 4">
    <name type="scientific">Micromonospora pisi</name>
    <dbReference type="NCBI Taxonomy" id="589240"/>
    <lineage>
        <taxon>Bacteria</taxon>
        <taxon>Bacillati</taxon>
        <taxon>Actinomycetota</taxon>
        <taxon>Actinomycetes</taxon>
        <taxon>Micromonosporales</taxon>
        <taxon>Micromonosporaceae</taxon>
        <taxon>Micromonospora</taxon>
    </lineage>
</organism>
<sequence length="172" mass="18051">MPNATLARQLGSLLRLEREGAGLTQAKLAVRADVSQQCVSHFERGTSAPTATLVERLFDALGKQLRLEVEERDADLDAAIDAATGTDDETDDENNDEPDVVEALLHELGVLWRRASPELEYLIDGELAAALQGRPTALVDDRWRATGAPAAPAPSAGAGPDGRSGDAGAAVG</sequence>
<dbReference type="CDD" id="cd00093">
    <property type="entry name" value="HTH_XRE"/>
    <property type="match status" value="1"/>
</dbReference>
<evidence type="ECO:0000259" key="2">
    <source>
        <dbReference type="PROSITE" id="PS50943"/>
    </source>
</evidence>
<protein>
    <submittedName>
        <fullName evidence="3">Helix-turn-helix protein</fullName>
    </submittedName>
</protein>
<keyword evidence="4" id="KW-1185">Reference proteome</keyword>
<dbReference type="AlphaFoldDB" id="A0A495JP68"/>